<keyword evidence="4" id="KW-1185">Reference proteome</keyword>
<accession>A0AA37WXC3</accession>
<evidence type="ECO:0008006" key="5">
    <source>
        <dbReference type="Google" id="ProtNLM"/>
    </source>
</evidence>
<name>A0AA37WXC3_9GAMM</name>
<keyword evidence="1" id="KW-0175">Coiled coil</keyword>
<protein>
    <recommendedName>
        <fullName evidence="5">Phage shock protein B</fullName>
    </recommendedName>
</protein>
<feature type="coiled-coil region" evidence="1">
    <location>
        <begin position="43"/>
        <end position="70"/>
    </location>
</feature>
<keyword evidence="2" id="KW-0472">Membrane</keyword>
<reference evidence="3 4" key="1">
    <citation type="journal article" date="2014" name="Int. J. Syst. Evol. Microbiol.">
        <title>Complete genome sequence of Corynebacterium casei LMG S-19264T (=DSM 44701T), isolated from a smear-ripened cheese.</title>
        <authorList>
            <consortium name="US DOE Joint Genome Institute (JGI-PGF)"/>
            <person name="Walter F."/>
            <person name="Albersmeier A."/>
            <person name="Kalinowski J."/>
            <person name="Ruckert C."/>
        </authorList>
    </citation>
    <scope>NUCLEOTIDE SEQUENCE [LARGE SCALE GENOMIC DNA]</scope>
    <source>
        <strain evidence="3 4">NBRC 112785</strain>
    </source>
</reference>
<evidence type="ECO:0000256" key="1">
    <source>
        <dbReference type="SAM" id="Coils"/>
    </source>
</evidence>
<keyword evidence="2" id="KW-0812">Transmembrane</keyword>
<feature type="transmembrane region" description="Helical" evidence="2">
    <location>
        <begin position="6"/>
        <end position="24"/>
    </location>
</feature>
<dbReference type="Proteomes" id="UP001157439">
    <property type="component" value="Unassembled WGS sequence"/>
</dbReference>
<evidence type="ECO:0000313" key="3">
    <source>
        <dbReference type="EMBL" id="GLS84227.1"/>
    </source>
</evidence>
<dbReference type="EMBL" id="BSPO01000003">
    <property type="protein sequence ID" value="GLS84227.1"/>
    <property type="molecule type" value="Genomic_DNA"/>
</dbReference>
<evidence type="ECO:0000256" key="2">
    <source>
        <dbReference type="SAM" id="Phobius"/>
    </source>
</evidence>
<gene>
    <name evidence="3" type="ORF">GCM10007894_22040</name>
</gene>
<dbReference type="RefSeq" id="WP_095498281.1">
    <property type="nucleotide sequence ID" value="NZ_BSPO01000003.1"/>
</dbReference>
<keyword evidence="2" id="KW-1133">Transmembrane helix</keyword>
<proteinExistence type="predicted"/>
<evidence type="ECO:0000313" key="4">
    <source>
        <dbReference type="Proteomes" id="UP001157439"/>
    </source>
</evidence>
<organism evidence="3 4">
    <name type="scientific">Paraferrimonas haliotis</name>
    <dbReference type="NCBI Taxonomy" id="2013866"/>
    <lineage>
        <taxon>Bacteria</taxon>
        <taxon>Pseudomonadati</taxon>
        <taxon>Pseudomonadota</taxon>
        <taxon>Gammaproteobacteria</taxon>
        <taxon>Alteromonadales</taxon>
        <taxon>Ferrimonadaceae</taxon>
        <taxon>Paraferrimonas</taxon>
    </lineage>
</organism>
<comment type="caution">
    <text evidence="3">The sequence shown here is derived from an EMBL/GenBank/DDBJ whole genome shotgun (WGS) entry which is preliminary data.</text>
</comment>
<dbReference type="AlphaFoldDB" id="A0AA37WXC3"/>
<sequence>MSPATLALLIPIIAIAGGILLKAYRTHIAHKQELMQHEIEIKGKASQQKVANLEEQVAQLTQRVVTLEALVTDSRYQLQKDIDAL</sequence>